<dbReference type="InterPro" id="IPR025996">
    <property type="entry name" value="MT1864/Rv1816-like_C"/>
</dbReference>
<evidence type="ECO:0000256" key="3">
    <source>
        <dbReference type="ARBA" id="ARBA00023163"/>
    </source>
</evidence>
<dbReference type="Pfam" id="PF13305">
    <property type="entry name" value="TetR_C_33"/>
    <property type="match status" value="1"/>
</dbReference>
<proteinExistence type="predicted"/>
<evidence type="ECO:0000256" key="1">
    <source>
        <dbReference type="ARBA" id="ARBA00023015"/>
    </source>
</evidence>
<dbReference type="Gene3D" id="1.10.357.10">
    <property type="entry name" value="Tetracycline Repressor, domain 2"/>
    <property type="match status" value="1"/>
</dbReference>
<feature type="domain" description="HTH tetR-type" evidence="5">
    <location>
        <begin position="1"/>
        <end position="61"/>
    </location>
</feature>
<evidence type="ECO:0000313" key="7">
    <source>
        <dbReference type="Proteomes" id="UP001597277"/>
    </source>
</evidence>
<keyword evidence="3" id="KW-0804">Transcription</keyword>
<dbReference type="PANTHER" id="PTHR30055:SF226">
    <property type="entry name" value="HTH-TYPE TRANSCRIPTIONAL REGULATOR PKSA"/>
    <property type="match status" value="1"/>
</dbReference>
<sequence length="186" mass="19858">MGARERIVSAGATVLAMSPDGEIAVRELCEAAEVTPATVNQYFGDRVGLLTAIIEHSFGEYLEATATLPDHLDPVEELTYRWDAHLEFARRQPTQYRAMFAPGVLASETVLARIHEQLLDSLDRCAAQRRLAVPREDAARLITSSCVGVALSMLAGDPAAPDSAAASRLRDTVLAAVTGSVSQPAA</sequence>
<name>A0ABW4L2W5_9MICO</name>
<dbReference type="InterPro" id="IPR001647">
    <property type="entry name" value="HTH_TetR"/>
</dbReference>
<feature type="DNA-binding region" description="H-T-H motif" evidence="4">
    <location>
        <begin position="24"/>
        <end position="43"/>
    </location>
</feature>
<gene>
    <name evidence="6" type="ORF">ACFSE6_08195</name>
</gene>
<dbReference type="InterPro" id="IPR009057">
    <property type="entry name" value="Homeodomain-like_sf"/>
</dbReference>
<dbReference type="Proteomes" id="UP001597277">
    <property type="component" value="Unassembled WGS sequence"/>
</dbReference>
<keyword evidence="7" id="KW-1185">Reference proteome</keyword>
<dbReference type="EMBL" id="JBHUEE010000003">
    <property type="protein sequence ID" value="MFD1717811.1"/>
    <property type="molecule type" value="Genomic_DNA"/>
</dbReference>
<reference evidence="7" key="1">
    <citation type="journal article" date="2019" name="Int. J. Syst. Evol. Microbiol.">
        <title>The Global Catalogue of Microorganisms (GCM) 10K type strain sequencing project: providing services to taxonomists for standard genome sequencing and annotation.</title>
        <authorList>
            <consortium name="The Broad Institute Genomics Platform"/>
            <consortium name="The Broad Institute Genome Sequencing Center for Infectious Disease"/>
            <person name="Wu L."/>
            <person name="Ma J."/>
        </authorList>
    </citation>
    <scope>NUCLEOTIDE SEQUENCE [LARGE SCALE GENOMIC DNA]</scope>
    <source>
        <strain evidence="7">JCM 17130</strain>
    </source>
</reference>
<evidence type="ECO:0000256" key="4">
    <source>
        <dbReference type="PROSITE-ProRule" id="PRU00335"/>
    </source>
</evidence>
<evidence type="ECO:0000256" key="2">
    <source>
        <dbReference type="ARBA" id="ARBA00023125"/>
    </source>
</evidence>
<keyword evidence="2 4" id="KW-0238">DNA-binding</keyword>
<evidence type="ECO:0000259" key="5">
    <source>
        <dbReference type="PROSITE" id="PS50977"/>
    </source>
</evidence>
<protein>
    <submittedName>
        <fullName evidence="6">TetR/AcrR family transcriptional regulator</fullName>
    </submittedName>
</protein>
<organism evidence="6 7">
    <name type="scientific">Georgenia deserti</name>
    <dbReference type="NCBI Taxonomy" id="2093781"/>
    <lineage>
        <taxon>Bacteria</taxon>
        <taxon>Bacillati</taxon>
        <taxon>Actinomycetota</taxon>
        <taxon>Actinomycetes</taxon>
        <taxon>Micrococcales</taxon>
        <taxon>Bogoriellaceae</taxon>
        <taxon>Georgenia</taxon>
    </lineage>
</organism>
<dbReference type="PANTHER" id="PTHR30055">
    <property type="entry name" value="HTH-TYPE TRANSCRIPTIONAL REGULATOR RUTR"/>
    <property type="match status" value="1"/>
</dbReference>
<accession>A0ABW4L2W5</accession>
<dbReference type="RefSeq" id="WP_388004842.1">
    <property type="nucleotide sequence ID" value="NZ_JBHUEE010000003.1"/>
</dbReference>
<keyword evidence="1" id="KW-0805">Transcription regulation</keyword>
<evidence type="ECO:0000313" key="6">
    <source>
        <dbReference type="EMBL" id="MFD1717811.1"/>
    </source>
</evidence>
<dbReference type="InterPro" id="IPR036271">
    <property type="entry name" value="Tet_transcr_reg_TetR-rel_C_sf"/>
</dbReference>
<comment type="caution">
    <text evidence="6">The sequence shown here is derived from an EMBL/GenBank/DDBJ whole genome shotgun (WGS) entry which is preliminary data.</text>
</comment>
<dbReference type="SUPFAM" id="SSF48498">
    <property type="entry name" value="Tetracyclin repressor-like, C-terminal domain"/>
    <property type="match status" value="1"/>
</dbReference>
<dbReference type="SUPFAM" id="SSF46689">
    <property type="entry name" value="Homeodomain-like"/>
    <property type="match status" value="1"/>
</dbReference>
<dbReference type="PROSITE" id="PS50977">
    <property type="entry name" value="HTH_TETR_2"/>
    <property type="match status" value="1"/>
</dbReference>
<dbReference type="InterPro" id="IPR050109">
    <property type="entry name" value="HTH-type_TetR-like_transc_reg"/>
</dbReference>